<dbReference type="AlphaFoldDB" id="A0AAP0BWQ8"/>
<gene>
    <name evidence="1" type="ORF">KSP39_PZI004143</name>
</gene>
<keyword evidence="2" id="KW-1185">Reference proteome</keyword>
<protein>
    <submittedName>
        <fullName evidence="1">Uncharacterized protein</fullName>
    </submittedName>
</protein>
<dbReference type="EMBL" id="JBBWWQ010000003">
    <property type="protein sequence ID" value="KAK8952402.1"/>
    <property type="molecule type" value="Genomic_DNA"/>
</dbReference>
<reference evidence="1 2" key="1">
    <citation type="journal article" date="2022" name="Nat. Plants">
        <title>Genomes of leafy and leafless Platanthera orchids illuminate the evolution of mycoheterotrophy.</title>
        <authorList>
            <person name="Li M.H."/>
            <person name="Liu K.W."/>
            <person name="Li Z."/>
            <person name="Lu H.C."/>
            <person name="Ye Q.L."/>
            <person name="Zhang D."/>
            <person name="Wang J.Y."/>
            <person name="Li Y.F."/>
            <person name="Zhong Z.M."/>
            <person name="Liu X."/>
            <person name="Yu X."/>
            <person name="Liu D.K."/>
            <person name="Tu X.D."/>
            <person name="Liu B."/>
            <person name="Hao Y."/>
            <person name="Liao X.Y."/>
            <person name="Jiang Y.T."/>
            <person name="Sun W.H."/>
            <person name="Chen J."/>
            <person name="Chen Y.Q."/>
            <person name="Ai Y."/>
            <person name="Zhai J.W."/>
            <person name="Wu S.S."/>
            <person name="Zhou Z."/>
            <person name="Hsiao Y.Y."/>
            <person name="Wu W.L."/>
            <person name="Chen Y.Y."/>
            <person name="Lin Y.F."/>
            <person name="Hsu J.L."/>
            <person name="Li C.Y."/>
            <person name="Wang Z.W."/>
            <person name="Zhao X."/>
            <person name="Zhong W.Y."/>
            <person name="Ma X.K."/>
            <person name="Ma L."/>
            <person name="Huang J."/>
            <person name="Chen G.Z."/>
            <person name="Huang M.Z."/>
            <person name="Huang L."/>
            <person name="Peng D.H."/>
            <person name="Luo Y.B."/>
            <person name="Zou S.Q."/>
            <person name="Chen S.P."/>
            <person name="Lan S."/>
            <person name="Tsai W.C."/>
            <person name="Van de Peer Y."/>
            <person name="Liu Z.J."/>
        </authorList>
    </citation>
    <scope>NUCLEOTIDE SEQUENCE [LARGE SCALE GENOMIC DNA]</scope>
    <source>
        <strain evidence="1">Lor287</strain>
    </source>
</reference>
<name>A0AAP0BWQ8_9ASPA</name>
<evidence type="ECO:0000313" key="1">
    <source>
        <dbReference type="EMBL" id="KAK8952402.1"/>
    </source>
</evidence>
<comment type="caution">
    <text evidence="1">The sequence shown here is derived from an EMBL/GenBank/DDBJ whole genome shotgun (WGS) entry which is preliminary data.</text>
</comment>
<accession>A0AAP0BWQ8</accession>
<proteinExistence type="predicted"/>
<sequence length="60" mass="6841">MAIYFSRLSSSPLLAPITETNVFIRADNSIQLNIRQPLLWEPLFENPIGSCLEIYGALRF</sequence>
<organism evidence="1 2">
    <name type="scientific">Platanthera zijinensis</name>
    <dbReference type="NCBI Taxonomy" id="2320716"/>
    <lineage>
        <taxon>Eukaryota</taxon>
        <taxon>Viridiplantae</taxon>
        <taxon>Streptophyta</taxon>
        <taxon>Embryophyta</taxon>
        <taxon>Tracheophyta</taxon>
        <taxon>Spermatophyta</taxon>
        <taxon>Magnoliopsida</taxon>
        <taxon>Liliopsida</taxon>
        <taxon>Asparagales</taxon>
        <taxon>Orchidaceae</taxon>
        <taxon>Orchidoideae</taxon>
        <taxon>Orchideae</taxon>
        <taxon>Orchidinae</taxon>
        <taxon>Platanthera</taxon>
    </lineage>
</organism>
<evidence type="ECO:0000313" key="2">
    <source>
        <dbReference type="Proteomes" id="UP001418222"/>
    </source>
</evidence>
<dbReference type="Proteomes" id="UP001418222">
    <property type="component" value="Unassembled WGS sequence"/>
</dbReference>